<evidence type="ECO:0000256" key="2">
    <source>
        <dbReference type="ARBA" id="ARBA00023027"/>
    </source>
</evidence>
<dbReference type="Proteomes" id="UP001153555">
    <property type="component" value="Unassembled WGS sequence"/>
</dbReference>
<dbReference type="GO" id="GO:0005829">
    <property type="term" value="C:cytosol"/>
    <property type="evidence" value="ECO:0007669"/>
    <property type="project" value="TreeGrafter"/>
</dbReference>
<dbReference type="PRINTS" id="PR00081">
    <property type="entry name" value="GDHRDH"/>
</dbReference>
<dbReference type="GO" id="GO:0010301">
    <property type="term" value="F:xanthoxin dehydrogenase (NAD+) activity"/>
    <property type="evidence" value="ECO:0007669"/>
    <property type="project" value="TreeGrafter"/>
</dbReference>
<name>A0A9N7R1T1_STRHE</name>
<organism evidence="4 5">
    <name type="scientific">Striga hermonthica</name>
    <name type="common">Purple witchweed</name>
    <name type="synonym">Buchnera hermonthica</name>
    <dbReference type="NCBI Taxonomy" id="68872"/>
    <lineage>
        <taxon>Eukaryota</taxon>
        <taxon>Viridiplantae</taxon>
        <taxon>Streptophyta</taxon>
        <taxon>Embryophyta</taxon>
        <taxon>Tracheophyta</taxon>
        <taxon>Spermatophyta</taxon>
        <taxon>Magnoliopsida</taxon>
        <taxon>eudicotyledons</taxon>
        <taxon>Gunneridae</taxon>
        <taxon>Pentapetalae</taxon>
        <taxon>asterids</taxon>
        <taxon>lamiids</taxon>
        <taxon>Lamiales</taxon>
        <taxon>Orobanchaceae</taxon>
        <taxon>Buchnereae</taxon>
        <taxon>Striga</taxon>
    </lineage>
</organism>
<dbReference type="OrthoDB" id="294295at2759"/>
<dbReference type="InterPro" id="IPR002347">
    <property type="entry name" value="SDR_fam"/>
</dbReference>
<proteinExistence type="inferred from homology"/>
<gene>
    <name evidence="4" type="ORF">SHERM_11157</name>
</gene>
<comment type="similarity">
    <text evidence="1 3">Belongs to the short-chain dehydrogenases/reductases (SDR) family.</text>
</comment>
<dbReference type="PROSITE" id="PS00061">
    <property type="entry name" value="ADH_SHORT"/>
    <property type="match status" value="1"/>
</dbReference>
<dbReference type="GO" id="GO:0009688">
    <property type="term" value="P:abscisic acid biosynthetic process"/>
    <property type="evidence" value="ECO:0007669"/>
    <property type="project" value="TreeGrafter"/>
</dbReference>
<keyword evidence="5" id="KW-1185">Reference proteome</keyword>
<protein>
    <submittedName>
        <fullName evidence="4">Xanthoxin dehydrogenase</fullName>
    </submittedName>
</protein>
<evidence type="ECO:0000313" key="4">
    <source>
        <dbReference type="EMBL" id="CAA0808941.1"/>
    </source>
</evidence>
<evidence type="ECO:0000256" key="3">
    <source>
        <dbReference type="RuleBase" id="RU000363"/>
    </source>
</evidence>
<dbReference type="PRINTS" id="PR00080">
    <property type="entry name" value="SDRFAMILY"/>
</dbReference>
<dbReference type="SUPFAM" id="SSF51735">
    <property type="entry name" value="NAD(P)-binding Rossmann-fold domains"/>
    <property type="match status" value="1"/>
</dbReference>
<evidence type="ECO:0000313" key="5">
    <source>
        <dbReference type="Proteomes" id="UP001153555"/>
    </source>
</evidence>
<dbReference type="AlphaFoldDB" id="A0A9N7R1T1"/>
<dbReference type="InterPro" id="IPR036291">
    <property type="entry name" value="NAD(P)-bd_dom_sf"/>
</dbReference>
<accession>A0A9N7R1T1</accession>
<dbReference type="Gene3D" id="3.40.50.720">
    <property type="entry name" value="NAD(P)-binding Rossmann-like Domain"/>
    <property type="match status" value="2"/>
</dbReference>
<dbReference type="PANTHER" id="PTHR42820:SF1">
    <property type="entry name" value="SHORT-CHAIN DEHYDROGENASE_REDUCTASE FAMILY PROTEIN"/>
    <property type="match status" value="1"/>
</dbReference>
<dbReference type="InterPro" id="IPR020904">
    <property type="entry name" value="Sc_DH/Rdtase_CS"/>
</dbReference>
<comment type="caution">
    <text evidence="4">The sequence shown here is derived from an EMBL/GenBank/DDBJ whole genome shotgun (WGS) entry which is preliminary data.</text>
</comment>
<dbReference type="PANTHER" id="PTHR42820">
    <property type="entry name" value="SHORT-CHAIN DEHYDROGENASE REDUCTASE"/>
    <property type="match status" value="1"/>
</dbReference>
<evidence type="ECO:0000256" key="1">
    <source>
        <dbReference type="ARBA" id="ARBA00006484"/>
    </source>
</evidence>
<keyword evidence="2" id="KW-0520">NAD</keyword>
<reference evidence="4" key="1">
    <citation type="submission" date="2019-12" db="EMBL/GenBank/DDBJ databases">
        <authorList>
            <person name="Scholes J."/>
        </authorList>
    </citation>
    <scope>NUCLEOTIDE SEQUENCE</scope>
</reference>
<dbReference type="EMBL" id="CACSLK010003174">
    <property type="protein sequence ID" value="CAA0808941.1"/>
    <property type="molecule type" value="Genomic_DNA"/>
</dbReference>
<dbReference type="Pfam" id="PF13561">
    <property type="entry name" value="adh_short_C2"/>
    <property type="match status" value="1"/>
</dbReference>
<sequence length="258" mass="27741">MRLVSISRAAWKQFGQYMPWLVGKVGLVTGGASGIGESIVRSFLKHGVKVCVADVRDPDDLGLVGNNNVSFVRCDVTAEDDVRRAVDHSVERFGGLDVMVNNAGVLGPTACRDIREYDVAELERVLGVNVRGVTAGVVGGMADHAYTGSKHAVVGLTRSVAAELGKHGVRVNCVSPYGVLTRMSLAQARNMEEEEMVERMRWLNESVANLKGVELTVDDVACAVVFLASDEARYVSGANLMVDGGFTSTTHAFEQLLR</sequence>
<dbReference type="Pfam" id="PF00106">
    <property type="entry name" value="adh_short"/>
    <property type="match status" value="1"/>
</dbReference>